<dbReference type="GO" id="GO:0005686">
    <property type="term" value="C:U2 snRNP"/>
    <property type="evidence" value="ECO:0007669"/>
    <property type="project" value="TreeGrafter"/>
</dbReference>
<evidence type="ECO:0000313" key="5">
    <source>
        <dbReference type="Proteomes" id="UP000031737"/>
    </source>
</evidence>
<evidence type="ECO:0000313" key="4">
    <source>
        <dbReference type="EMBL" id="ESL08466.1"/>
    </source>
</evidence>
<name>A0A061J2W5_TRYRA</name>
<evidence type="ECO:0000256" key="1">
    <source>
        <dbReference type="ARBA" id="ARBA00022884"/>
    </source>
</evidence>
<dbReference type="PANTHER" id="PTHR45880">
    <property type="entry name" value="RNA-BINDING MOTIF PROTEIN, X-LINKED 2"/>
    <property type="match status" value="1"/>
</dbReference>
<dbReference type="PANTHER" id="PTHR45880:SF1">
    <property type="entry name" value="RNA-BINDING MOTIF PROTEIN, X-LINKED 2"/>
    <property type="match status" value="1"/>
</dbReference>
<evidence type="ECO:0000256" key="2">
    <source>
        <dbReference type="PROSITE-ProRule" id="PRU00176"/>
    </source>
</evidence>
<accession>A0A061J2W5</accession>
<dbReference type="PROSITE" id="PS50102">
    <property type="entry name" value="RRM"/>
    <property type="match status" value="1"/>
</dbReference>
<comment type="caution">
    <text evidence="4">The sequence shown here is derived from an EMBL/GenBank/DDBJ whole genome shotgun (WGS) entry which is preliminary data.</text>
</comment>
<organism evidence="4 5">
    <name type="scientific">Trypanosoma rangeli SC58</name>
    <dbReference type="NCBI Taxonomy" id="429131"/>
    <lineage>
        <taxon>Eukaryota</taxon>
        <taxon>Discoba</taxon>
        <taxon>Euglenozoa</taxon>
        <taxon>Kinetoplastea</taxon>
        <taxon>Metakinetoplastina</taxon>
        <taxon>Trypanosomatida</taxon>
        <taxon>Trypanosomatidae</taxon>
        <taxon>Trypanosoma</taxon>
        <taxon>Herpetosoma</taxon>
    </lineage>
</organism>
<proteinExistence type="predicted"/>
<dbReference type="GO" id="GO:0071013">
    <property type="term" value="C:catalytic step 2 spliceosome"/>
    <property type="evidence" value="ECO:0007669"/>
    <property type="project" value="TreeGrafter"/>
</dbReference>
<dbReference type="SMART" id="SM00360">
    <property type="entry name" value="RRM"/>
    <property type="match status" value="1"/>
</dbReference>
<dbReference type="InterPro" id="IPR051847">
    <property type="entry name" value="RNA_proc/Spliceosome_comp"/>
</dbReference>
<dbReference type="GO" id="GO:0071011">
    <property type="term" value="C:precatalytic spliceosome"/>
    <property type="evidence" value="ECO:0007669"/>
    <property type="project" value="TreeGrafter"/>
</dbReference>
<dbReference type="Gene3D" id="3.30.70.330">
    <property type="match status" value="1"/>
</dbReference>
<dbReference type="SUPFAM" id="SSF54928">
    <property type="entry name" value="RNA-binding domain, RBD"/>
    <property type="match status" value="1"/>
</dbReference>
<dbReference type="InterPro" id="IPR012677">
    <property type="entry name" value="Nucleotide-bd_a/b_plait_sf"/>
</dbReference>
<dbReference type="EMBL" id="AUPL01003831">
    <property type="protein sequence ID" value="ESL08466.1"/>
    <property type="molecule type" value="Genomic_DNA"/>
</dbReference>
<reference evidence="4 5" key="1">
    <citation type="submission" date="2013-07" db="EMBL/GenBank/DDBJ databases">
        <authorList>
            <person name="Stoco P.H."/>
            <person name="Wagner G."/>
            <person name="Gerber A."/>
            <person name="Zaha A."/>
            <person name="Thompson C."/>
            <person name="Bartholomeu D.C."/>
            <person name="Luckemeyer D.D."/>
            <person name="Bahia D."/>
            <person name="Loreto E."/>
            <person name="Prestes E.B."/>
            <person name="Lima F.M."/>
            <person name="Rodrigues-Luiz G."/>
            <person name="Vallejo G.A."/>
            <person name="Filho J.F."/>
            <person name="Monteiro K.M."/>
            <person name="Tyler K.M."/>
            <person name="de Almeida L.G."/>
            <person name="Ortiz M.F."/>
            <person name="Siervo M.A."/>
            <person name="de Moraes M.H."/>
            <person name="Cunha O.L."/>
            <person name="Mendonca-Neto R."/>
            <person name="Silva R."/>
            <person name="Teixeira S.M."/>
            <person name="Murta S.M."/>
            <person name="Sincero T.C."/>
            <person name="Mendes T.A."/>
            <person name="Urmenyi T.P."/>
            <person name="Silva V.G."/>
            <person name="da Rocha W.D."/>
            <person name="Andersson B."/>
            <person name="Romanha A.J."/>
            <person name="Steindel M."/>
            <person name="de Vasconcelos A.T."/>
            <person name="Grisard E.C."/>
        </authorList>
    </citation>
    <scope>NUCLEOTIDE SEQUENCE [LARGE SCALE GENOMIC DNA]</scope>
    <source>
        <strain evidence="4 5">SC58</strain>
    </source>
</reference>
<gene>
    <name evidence="4" type="ORF">TRSC58_03831</name>
</gene>
<dbReference type="AlphaFoldDB" id="A0A061J2W5"/>
<feature type="domain" description="RRM" evidence="3">
    <location>
        <begin position="30"/>
        <end position="115"/>
    </location>
</feature>
<dbReference type="OrthoDB" id="2573941at2759"/>
<protein>
    <recommendedName>
        <fullName evidence="3">RRM domain-containing protein</fullName>
    </recommendedName>
</protein>
<dbReference type="GO" id="GO:0000398">
    <property type="term" value="P:mRNA splicing, via spliceosome"/>
    <property type="evidence" value="ECO:0007669"/>
    <property type="project" value="TreeGrafter"/>
</dbReference>
<sequence>MPPPRSMQRHQNGKSGAYTAEYHSLLGRSAWIVVRHIDRTDAEDAVILSEGDVATVFSQFGDVVDVRFVRHRRTGRFLGTAFVRFADYRSAVLAADEMNSNHETGQEVRLTAAGASAGRGVEVERCDEAEVVVLPDDVESYPAWVAKLEAGRMPLTR</sequence>
<dbReference type="InterPro" id="IPR000504">
    <property type="entry name" value="RRM_dom"/>
</dbReference>
<dbReference type="GO" id="GO:0003723">
    <property type="term" value="F:RNA binding"/>
    <property type="evidence" value="ECO:0007669"/>
    <property type="project" value="UniProtKB-UniRule"/>
</dbReference>
<dbReference type="Pfam" id="PF00076">
    <property type="entry name" value="RRM_1"/>
    <property type="match status" value="1"/>
</dbReference>
<evidence type="ECO:0000259" key="3">
    <source>
        <dbReference type="PROSITE" id="PS50102"/>
    </source>
</evidence>
<keyword evidence="5" id="KW-1185">Reference proteome</keyword>
<keyword evidence="1 2" id="KW-0694">RNA-binding</keyword>
<dbReference type="Proteomes" id="UP000031737">
    <property type="component" value="Unassembled WGS sequence"/>
</dbReference>
<dbReference type="InterPro" id="IPR035979">
    <property type="entry name" value="RBD_domain_sf"/>
</dbReference>
<dbReference type="VEuPathDB" id="TriTrypDB:TRSC58_03831"/>